<gene>
    <name evidence="1" type="ORF">D1970_18250</name>
</gene>
<evidence type="ECO:0000313" key="1">
    <source>
        <dbReference type="EMBL" id="RID82675.1"/>
    </source>
</evidence>
<dbReference type="Proteomes" id="UP000265816">
    <property type="component" value="Unassembled WGS sequence"/>
</dbReference>
<sequence>MSCGCSSLKDGKSIVDHVKSKGKENNPPSVAHDIVCECGEVFTLETVVMNCPKCEMTYAVTPCGSEDINNVKPAGIKYA</sequence>
<accession>A0A398AYM6</accession>
<dbReference type="OrthoDB" id="9798730at2"/>
<dbReference type="AlphaFoldDB" id="A0A398AYM6"/>
<reference evidence="1 2" key="1">
    <citation type="submission" date="2018-08" db="EMBL/GenBank/DDBJ databases">
        <title>Bacillus jemisoniae sp. nov., Bacillus chryseoplanitiae sp. nov., Bacillus resnikiae sp. nov., and Bacillus frankliniae sp. nov., isolated from Viking spacecraft and associated surfaces.</title>
        <authorList>
            <person name="Seuylemezian A."/>
            <person name="Vaishampayan P."/>
        </authorList>
    </citation>
    <scope>NUCLEOTIDE SEQUENCE [LARGE SCALE GENOMIC DNA]</scope>
    <source>
        <strain evidence="1 2">JJ-247</strain>
    </source>
</reference>
<dbReference type="RefSeq" id="WP_119114291.1">
    <property type="nucleotide sequence ID" value="NZ_CBCSEO010000013.1"/>
</dbReference>
<protein>
    <submittedName>
        <fullName evidence="1">Uncharacterized protein</fullName>
    </submittedName>
</protein>
<evidence type="ECO:0000313" key="2">
    <source>
        <dbReference type="Proteomes" id="UP000265816"/>
    </source>
</evidence>
<dbReference type="EMBL" id="QWVT01000033">
    <property type="protein sequence ID" value="RID82675.1"/>
    <property type="molecule type" value="Genomic_DNA"/>
</dbReference>
<organism evidence="1 2">
    <name type="scientific">Mesobacillus zeae</name>
    <dbReference type="NCBI Taxonomy" id="1917180"/>
    <lineage>
        <taxon>Bacteria</taxon>
        <taxon>Bacillati</taxon>
        <taxon>Bacillota</taxon>
        <taxon>Bacilli</taxon>
        <taxon>Bacillales</taxon>
        <taxon>Bacillaceae</taxon>
        <taxon>Mesobacillus</taxon>
    </lineage>
</organism>
<comment type="caution">
    <text evidence="1">The sequence shown here is derived from an EMBL/GenBank/DDBJ whole genome shotgun (WGS) entry which is preliminary data.</text>
</comment>
<keyword evidence="2" id="KW-1185">Reference proteome</keyword>
<name>A0A398AYM6_9BACI</name>
<proteinExistence type="predicted"/>